<dbReference type="EMBL" id="JAVHJV010000010">
    <property type="protein sequence ID" value="KAK5939790.1"/>
    <property type="molecule type" value="Genomic_DNA"/>
</dbReference>
<comment type="caution">
    <text evidence="1">The sequence shown here is derived from an EMBL/GenBank/DDBJ whole genome shotgun (WGS) entry which is preliminary data.</text>
</comment>
<dbReference type="RefSeq" id="XP_064727880.1">
    <property type="nucleotide sequence ID" value="XM_064876573.1"/>
</dbReference>
<accession>A0ABR0RGP2</accession>
<name>A0ABR0RGP2_9EURO</name>
<gene>
    <name evidence="1" type="ORF">PMZ80_008172</name>
</gene>
<evidence type="ECO:0000313" key="1">
    <source>
        <dbReference type="EMBL" id="KAK5939790.1"/>
    </source>
</evidence>
<sequence length="370" mass="42778">MATWRDIPAEIKQMIFQLVCTSDSIVYRPKDRRLNRDERYDDDQHFYDVLLVSKTFITPTEFASAALLTAKLKLKSANELTRLCKEVSPAFKSCIRRINLQREVHHPSRSANRSLPRDSFESLSKIEKTLSVHLPNLRQIFITWPDYCANIGHHHPTVNRTPPSDTHHEDMLRYACVNAQELDSDQTELARPTDFTIGVPHQSHNNALPYVAASFLADRKTALKTYTWTRPIPALRRLILFAEKQDIEVILNITLCITNASPDHFYVYDRQGNKVDPDPCWSSRQHYVPRVSHRGAPPTPGSWHWIMHSPAQMSTRDWMLRCTVGDDEFAFHQKLAYDMIQAPAGKAFVQCEEQMKVLRYDQDVKPYGSF</sequence>
<dbReference type="GeneID" id="90001621"/>
<reference evidence="1 2" key="1">
    <citation type="journal article" date="2023" name="Res Sq">
        <title>Genomic and morphological characterization of Knufia obscura isolated from the Mars 2020 spacecraft assembly facility.</title>
        <authorList>
            <person name="Chander A.M."/>
            <person name="Teixeira M.M."/>
            <person name="Singh N.K."/>
            <person name="Williams M.P."/>
            <person name="Parker C.W."/>
            <person name="Leo P."/>
            <person name="Stajich J.E."/>
            <person name="Torok T."/>
            <person name="Tighe S."/>
            <person name="Mason C.E."/>
            <person name="Venkateswaran K."/>
        </authorList>
    </citation>
    <scope>NUCLEOTIDE SEQUENCE [LARGE SCALE GENOMIC DNA]</scope>
    <source>
        <strain evidence="1 2">CCFEE 5817</strain>
    </source>
</reference>
<keyword evidence="2" id="KW-1185">Reference proteome</keyword>
<proteinExistence type="predicted"/>
<organism evidence="1 2">
    <name type="scientific">Knufia obscura</name>
    <dbReference type="NCBI Taxonomy" id="1635080"/>
    <lineage>
        <taxon>Eukaryota</taxon>
        <taxon>Fungi</taxon>
        <taxon>Dikarya</taxon>
        <taxon>Ascomycota</taxon>
        <taxon>Pezizomycotina</taxon>
        <taxon>Eurotiomycetes</taxon>
        <taxon>Chaetothyriomycetidae</taxon>
        <taxon>Chaetothyriales</taxon>
        <taxon>Trichomeriaceae</taxon>
        <taxon>Knufia</taxon>
    </lineage>
</organism>
<evidence type="ECO:0000313" key="2">
    <source>
        <dbReference type="Proteomes" id="UP001334248"/>
    </source>
</evidence>
<protein>
    <submittedName>
        <fullName evidence="1">Uncharacterized protein</fullName>
    </submittedName>
</protein>
<dbReference type="Proteomes" id="UP001334248">
    <property type="component" value="Unassembled WGS sequence"/>
</dbReference>